<reference evidence="2" key="1">
    <citation type="journal article" date="2023" name="G3 (Bethesda)">
        <title>Genome assembly and association tests identify interacting loci associated with vigor, precocity, and sex in interspecific pistachio rootstocks.</title>
        <authorList>
            <person name="Palmer W."/>
            <person name="Jacygrad E."/>
            <person name="Sagayaradj S."/>
            <person name="Cavanaugh K."/>
            <person name="Han R."/>
            <person name="Bertier L."/>
            <person name="Beede B."/>
            <person name="Kafkas S."/>
            <person name="Golino D."/>
            <person name="Preece J."/>
            <person name="Michelmore R."/>
        </authorList>
    </citation>
    <scope>NUCLEOTIDE SEQUENCE [LARGE SCALE GENOMIC DNA]</scope>
</reference>
<name>A0ACC1BWN7_9ROSI</name>
<evidence type="ECO:0000313" key="1">
    <source>
        <dbReference type="EMBL" id="KAJ0103466.1"/>
    </source>
</evidence>
<sequence>MRILASRLSTFLCRRRPGHVQSRHFSYHNDEGDYLSVAMTLLKCRAFSHMIGAHMLELHATDDERRMKIVEIGGAEALVNVLRDYRGRDYDTLLITLKALAALSGSDEAVGALHRAGAISVIKSTQPTYLLRAYPFPYDQDIEEYKSSLLKRFQLRDVEEYKSSLLKRFQDLGYDISSSDCEKAIS</sequence>
<proteinExistence type="predicted"/>
<dbReference type="EMBL" id="CM047899">
    <property type="protein sequence ID" value="KAJ0103466.1"/>
    <property type="molecule type" value="Genomic_DNA"/>
</dbReference>
<protein>
    <submittedName>
        <fullName evidence="1">Uncharacterized protein</fullName>
    </submittedName>
</protein>
<accession>A0ACC1BWN7</accession>
<organism evidence="1 2">
    <name type="scientific">Pistacia atlantica</name>
    <dbReference type="NCBI Taxonomy" id="434234"/>
    <lineage>
        <taxon>Eukaryota</taxon>
        <taxon>Viridiplantae</taxon>
        <taxon>Streptophyta</taxon>
        <taxon>Embryophyta</taxon>
        <taxon>Tracheophyta</taxon>
        <taxon>Spermatophyta</taxon>
        <taxon>Magnoliopsida</taxon>
        <taxon>eudicotyledons</taxon>
        <taxon>Gunneridae</taxon>
        <taxon>Pentapetalae</taxon>
        <taxon>rosids</taxon>
        <taxon>malvids</taxon>
        <taxon>Sapindales</taxon>
        <taxon>Anacardiaceae</taxon>
        <taxon>Pistacia</taxon>
    </lineage>
</organism>
<dbReference type="Proteomes" id="UP001164250">
    <property type="component" value="Chromosome 3"/>
</dbReference>
<gene>
    <name evidence="1" type="ORF">Patl1_06760</name>
</gene>
<evidence type="ECO:0000313" key="2">
    <source>
        <dbReference type="Proteomes" id="UP001164250"/>
    </source>
</evidence>
<comment type="caution">
    <text evidence="1">The sequence shown here is derived from an EMBL/GenBank/DDBJ whole genome shotgun (WGS) entry which is preliminary data.</text>
</comment>
<keyword evidence="2" id="KW-1185">Reference proteome</keyword>